<comment type="caution">
    <text evidence="3">The sequence shown here is derived from an EMBL/GenBank/DDBJ whole genome shotgun (WGS) entry which is preliminary data.</text>
</comment>
<dbReference type="AlphaFoldDB" id="A0A5C6E3Z4"/>
<evidence type="ECO:0008006" key="5">
    <source>
        <dbReference type="Google" id="ProtNLM"/>
    </source>
</evidence>
<reference evidence="3 4" key="1">
    <citation type="submission" date="2019-02" db="EMBL/GenBank/DDBJ databases">
        <title>Deep-cultivation of Planctomycetes and their phenomic and genomic characterization uncovers novel biology.</title>
        <authorList>
            <person name="Wiegand S."/>
            <person name="Jogler M."/>
            <person name="Boedeker C."/>
            <person name="Pinto D."/>
            <person name="Vollmers J."/>
            <person name="Rivas-Marin E."/>
            <person name="Kohn T."/>
            <person name="Peeters S.H."/>
            <person name="Heuer A."/>
            <person name="Rast P."/>
            <person name="Oberbeckmann S."/>
            <person name="Bunk B."/>
            <person name="Jeske O."/>
            <person name="Meyerdierks A."/>
            <person name="Storesund J.E."/>
            <person name="Kallscheuer N."/>
            <person name="Luecker S."/>
            <person name="Lage O.M."/>
            <person name="Pohl T."/>
            <person name="Merkel B.J."/>
            <person name="Hornburger P."/>
            <person name="Mueller R.-W."/>
            <person name="Bruemmer F."/>
            <person name="Labrenz M."/>
            <person name="Spormann A.M."/>
            <person name="Op Den Camp H."/>
            <person name="Overmann J."/>
            <person name="Amann R."/>
            <person name="Jetten M.S.M."/>
            <person name="Mascher T."/>
            <person name="Medema M.H."/>
            <person name="Devos D.P."/>
            <person name="Kaster A.-K."/>
            <person name="Ovreas L."/>
            <person name="Rohde M."/>
            <person name="Galperin M.Y."/>
            <person name="Jogler C."/>
        </authorList>
    </citation>
    <scope>NUCLEOTIDE SEQUENCE [LARGE SCALE GENOMIC DNA]</scope>
    <source>
        <strain evidence="3 4">Q31b</strain>
    </source>
</reference>
<evidence type="ECO:0000256" key="2">
    <source>
        <dbReference type="SAM" id="SignalP"/>
    </source>
</evidence>
<name>A0A5C6E3Z4_9BACT</name>
<proteinExistence type="predicted"/>
<dbReference type="OrthoDB" id="283400at2"/>
<dbReference type="Proteomes" id="UP000315471">
    <property type="component" value="Unassembled WGS sequence"/>
</dbReference>
<dbReference type="RefSeq" id="WP_146599944.1">
    <property type="nucleotide sequence ID" value="NZ_SJPY01000003.1"/>
</dbReference>
<feature type="region of interest" description="Disordered" evidence="1">
    <location>
        <begin position="135"/>
        <end position="156"/>
    </location>
</feature>
<accession>A0A5C6E3Z4</accession>
<evidence type="ECO:0000256" key="1">
    <source>
        <dbReference type="SAM" id="MobiDB-lite"/>
    </source>
</evidence>
<gene>
    <name evidence="3" type="ORF">Q31b_25810</name>
</gene>
<dbReference type="EMBL" id="SJPY01000003">
    <property type="protein sequence ID" value="TWU43540.1"/>
    <property type="molecule type" value="Genomic_DNA"/>
</dbReference>
<organism evidence="3 4">
    <name type="scientific">Novipirellula aureliae</name>
    <dbReference type="NCBI Taxonomy" id="2527966"/>
    <lineage>
        <taxon>Bacteria</taxon>
        <taxon>Pseudomonadati</taxon>
        <taxon>Planctomycetota</taxon>
        <taxon>Planctomycetia</taxon>
        <taxon>Pirellulales</taxon>
        <taxon>Pirellulaceae</taxon>
        <taxon>Novipirellula</taxon>
    </lineage>
</organism>
<sequence precursor="true">MWCRNESLPSGLIVLIALTPCTGLADTPVPPGHSTVHIVFISSHTPMRMDGQQTMAQVGNAVVPVDAIRPISISIDGKFVGHAMVGVWDIQPVFVLPEGLHKFGFAIDGIDPVSIDITVLGTGSKQYLVAKFPADDKQASVSGTRADGASSGPFDN</sequence>
<feature type="chain" id="PRO_5023122927" description="DUF4397 domain-containing protein" evidence="2">
    <location>
        <begin position="26"/>
        <end position="156"/>
    </location>
</feature>
<protein>
    <recommendedName>
        <fullName evidence="5">DUF4397 domain-containing protein</fullName>
    </recommendedName>
</protein>
<keyword evidence="2" id="KW-0732">Signal</keyword>
<evidence type="ECO:0000313" key="3">
    <source>
        <dbReference type="EMBL" id="TWU43540.1"/>
    </source>
</evidence>
<evidence type="ECO:0000313" key="4">
    <source>
        <dbReference type="Proteomes" id="UP000315471"/>
    </source>
</evidence>
<feature type="signal peptide" evidence="2">
    <location>
        <begin position="1"/>
        <end position="25"/>
    </location>
</feature>
<keyword evidence="4" id="KW-1185">Reference proteome</keyword>